<dbReference type="CDD" id="cd07042">
    <property type="entry name" value="STAS_SulP_like_sulfate_transporter"/>
    <property type="match status" value="1"/>
</dbReference>
<evidence type="ECO:0000313" key="8">
    <source>
        <dbReference type="EMBL" id="TDH63029.1"/>
    </source>
</evidence>
<feature type="transmembrane region" description="Helical" evidence="5">
    <location>
        <begin position="52"/>
        <end position="74"/>
    </location>
</feature>
<dbReference type="InterPro" id="IPR011547">
    <property type="entry name" value="SLC26A/SulP_dom"/>
</dbReference>
<feature type="transmembrane region" description="Helical" evidence="5">
    <location>
        <begin position="370"/>
        <end position="388"/>
    </location>
</feature>
<feature type="transmembrane region" description="Helical" evidence="5">
    <location>
        <begin position="20"/>
        <end position="46"/>
    </location>
</feature>
<feature type="transmembrane region" description="Helical" evidence="5">
    <location>
        <begin position="213"/>
        <end position="231"/>
    </location>
</feature>
<evidence type="ECO:0000256" key="2">
    <source>
        <dbReference type="ARBA" id="ARBA00022692"/>
    </source>
</evidence>
<gene>
    <name evidence="8" type="ORF">E2C06_08525</name>
</gene>
<organism evidence="8 9">
    <name type="scientific">Dankookia rubra</name>
    <dbReference type="NCBI Taxonomy" id="1442381"/>
    <lineage>
        <taxon>Bacteria</taxon>
        <taxon>Pseudomonadati</taxon>
        <taxon>Pseudomonadota</taxon>
        <taxon>Alphaproteobacteria</taxon>
        <taxon>Acetobacterales</taxon>
        <taxon>Roseomonadaceae</taxon>
        <taxon>Dankookia</taxon>
    </lineage>
</organism>
<feature type="domain" description="Cyclic nucleotide-binding" evidence="6">
    <location>
        <begin position="592"/>
        <end position="693"/>
    </location>
</feature>
<feature type="transmembrane region" description="Helical" evidence="5">
    <location>
        <begin position="86"/>
        <end position="104"/>
    </location>
</feature>
<feature type="transmembrane region" description="Helical" evidence="5">
    <location>
        <begin position="185"/>
        <end position="201"/>
    </location>
</feature>
<reference evidence="8 9" key="1">
    <citation type="journal article" date="2016" name="J. Microbiol.">
        <title>Dankookia rubra gen. nov., sp. nov., an alphaproteobacterium isolated from sediment of a shallow stream.</title>
        <authorList>
            <person name="Kim W.H."/>
            <person name="Kim D.H."/>
            <person name="Kang K."/>
            <person name="Ahn T.Y."/>
        </authorList>
    </citation>
    <scope>NUCLEOTIDE SEQUENCE [LARGE SCALE GENOMIC DNA]</scope>
    <source>
        <strain evidence="8 9">JCM30602</strain>
    </source>
</reference>
<dbReference type="PROSITE" id="PS50042">
    <property type="entry name" value="CNMP_BINDING_3"/>
    <property type="match status" value="1"/>
</dbReference>
<dbReference type="InterPro" id="IPR018490">
    <property type="entry name" value="cNMP-bd_dom_sf"/>
</dbReference>
<dbReference type="Gene3D" id="3.30.750.24">
    <property type="entry name" value="STAS domain"/>
    <property type="match status" value="1"/>
</dbReference>
<feature type="transmembrane region" description="Helical" evidence="5">
    <location>
        <begin position="268"/>
        <end position="288"/>
    </location>
</feature>
<proteinExistence type="predicted"/>
<sequence>MDSSVAAAGGTRKGRLFRSLAAVPAGGLVALVTITYTMSYAALVFSGGLAPAYGLGLSSMLMGCVLCGVLTALCSSIPFAVSAPDSNVVAILAASLAPLAWQVGRGADPEALAATSLLSLVLATLAVGFVMGGLGLARAGRLVRFLPFPVIAGFLGGSGWFLVAGGAGVAAGLPGLEGLLEPERRPPLAAALAGGAALLAVTSRKAGPFSLPWLILGGVLLHHAIAAWLGIDLATQAAAGWLPPAPDRLAPPLPWDPAMLALVDWDTIIRHLADLPMIVLVTTIGLLMNVSGAEAATGRDAEIDRELRVAGGAALAAGAAGGLFGLISPGRSLLLWRTGGNGRLGGVVGALLVSLLPLLMPQALRLVPRWVLGALLVFLGLDLLRRWVMLSRRDLSLGKWLQVVAVAGVTIGFGFLLGLIAGLVLACGHFIALYGRASPIRNRYDGTVETGHRARPEQDRAALDATGTARLILHLQGFLFFGTANRLVELVRAELAWPAPLTHLLLDFREVVGLDSSAAMAFTRLRPMAAGRGVTLVLTALAPHVSARLGPLATDPSIRRLPTLQDGVDWMEEDALASLPPCQPPLPFPQRLATLMGEATAARFLAALPEVAVPPGTTLMVQDEGSDDMVLLEEGEVTIRIRSPGRVMLLRVQGSGVLIGEMGFLLGLPRTATVTTEVPCRLRRLTRADLSRLERDEPELAIQFHRLMARLLAGRIQDKDRLIAGLLRGMRQPA</sequence>
<comment type="caution">
    <text evidence="8">The sequence shown here is derived from an EMBL/GenBank/DDBJ whole genome shotgun (WGS) entry which is preliminary data.</text>
</comment>
<dbReference type="AlphaFoldDB" id="A0A4R5QJN6"/>
<dbReference type="GO" id="GO:0016020">
    <property type="term" value="C:membrane"/>
    <property type="evidence" value="ECO:0007669"/>
    <property type="project" value="UniProtKB-SubCell"/>
</dbReference>
<dbReference type="InterPro" id="IPR036513">
    <property type="entry name" value="STAS_dom_sf"/>
</dbReference>
<dbReference type="PANTHER" id="PTHR43310:SF1">
    <property type="entry name" value="SULFATE TRANSPORTER YBAR-RELATED"/>
    <property type="match status" value="1"/>
</dbReference>
<evidence type="ECO:0000256" key="4">
    <source>
        <dbReference type="ARBA" id="ARBA00023136"/>
    </source>
</evidence>
<evidence type="ECO:0000256" key="3">
    <source>
        <dbReference type="ARBA" id="ARBA00022989"/>
    </source>
</evidence>
<dbReference type="Proteomes" id="UP000295096">
    <property type="component" value="Unassembled WGS sequence"/>
</dbReference>
<dbReference type="InterPro" id="IPR000595">
    <property type="entry name" value="cNMP-bd_dom"/>
</dbReference>
<name>A0A4R5QJN6_9PROT</name>
<keyword evidence="3 5" id="KW-1133">Transmembrane helix</keyword>
<dbReference type="EMBL" id="SMSJ01000007">
    <property type="protein sequence ID" value="TDH63029.1"/>
    <property type="molecule type" value="Genomic_DNA"/>
</dbReference>
<feature type="transmembrane region" description="Helical" evidence="5">
    <location>
        <begin position="148"/>
        <end position="173"/>
    </location>
</feature>
<feature type="domain" description="STAS" evidence="7">
    <location>
        <begin position="471"/>
        <end position="549"/>
    </location>
</feature>
<evidence type="ECO:0000259" key="6">
    <source>
        <dbReference type="PROSITE" id="PS50042"/>
    </source>
</evidence>
<dbReference type="Pfam" id="PF01740">
    <property type="entry name" value="STAS"/>
    <property type="match status" value="1"/>
</dbReference>
<accession>A0A4R5QJN6</accession>
<dbReference type="SUPFAM" id="SSF51206">
    <property type="entry name" value="cAMP-binding domain-like"/>
    <property type="match status" value="1"/>
</dbReference>
<dbReference type="CDD" id="cd00038">
    <property type="entry name" value="CAP_ED"/>
    <property type="match status" value="1"/>
</dbReference>
<dbReference type="Pfam" id="PF00916">
    <property type="entry name" value="Sulfate_transp"/>
    <property type="match status" value="2"/>
</dbReference>
<dbReference type="SUPFAM" id="SSF52091">
    <property type="entry name" value="SpoIIaa-like"/>
    <property type="match status" value="1"/>
</dbReference>
<dbReference type="OrthoDB" id="9771198at2"/>
<dbReference type="SMART" id="SM00100">
    <property type="entry name" value="cNMP"/>
    <property type="match status" value="1"/>
</dbReference>
<feature type="transmembrane region" description="Helical" evidence="5">
    <location>
        <begin position="340"/>
        <end position="358"/>
    </location>
</feature>
<dbReference type="InterPro" id="IPR014710">
    <property type="entry name" value="RmlC-like_jellyroll"/>
</dbReference>
<dbReference type="InterPro" id="IPR052706">
    <property type="entry name" value="Membrane-Transporter-like"/>
</dbReference>
<dbReference type="PROSITE" id="PS50801">
    <property type="entry name" value="STAS"/>
    <property type="match status" value="1"/>
</dbReference>
<protein>
    <submittedName>
        <fullName evidence="8">Cyclic nucleotide-binding domain-containing protein</fullName>
    </submittedName>
</protein>
<comment type="subcellular location">
    <subcellularLocation>
        <location evidence="1">Membrane</location>
        <topology evidence="1">Multi-pass membrane protein</topology>
    </subcellularLocation>
</comment>
<feature type="transmembrane region" description="Helical" evidence="5">
    <location>
        <begin position="309"/>
        <end position="328"/>
    </location>
</feature>
<evidence type="ECO:0000256" key="5">
    <source>
        <dbReference type="SAM" id="Phobius"/>
    </source>
</evidence>
<keyword evidence="4 5" id="KW-0472">Membrane</keyword>
<dbReference type="InterPro" id="IPR002645">
    <property type="entry name" value="STAS_dom"/>
</dbReference>
<dbReference type="PANTHER" id="PTHR43310">
    <property type="entry name" value="SULFATE TRANSPORTER YBAR-RELATED"/>
    <property type="match status" value="1"/>
</dbReference>
<dbReference type="Pfam" id="PF00027">
    <property type="entry name" value="cNMP_binding"/>
    <property type="match status" value="1"/>
</dbReference>
<dbReference type="RefSeq" id="WP_133288175.1">
    <property type="nucleotide sequence ID" value="NZ_SMSJ01000007.1"/>
</dbReference>
<dbReference type="Gene3D" id="2.60.120.10">
    <property type="entry name" value="Jelly Rolls"/>
    <property type="match status" value="1"/>
</dbReference>
<evidence type="ECO:0000313" key="9">
    <source>
        <dbReference type="Proteomes" id="UP000295096"/>
    </source>
</evidence>
<feature type="transmembrane region" description="Helical" evidence="5">
    <location>
        <begin position="116"/>
        <end position="136"/>
    </location>
</feature>
<feature type="transmembrane region" description="Helical" evidence="5">
    <location>
        <begin position="400"/>
        <end position="433"/>
    </location>
</feature>
<keyword evidence="9" id="KW-1185">Reference proteome</keyword>
<evidence type="ECO:0000259" key="7">
    <source>
        <dbReference type="PROSITE" id="PS50801"/>
    </source>
</evidence>
<keyword evidence="2 5" id="KW-0812">Transmembrane</keyword>
<evidence type="ECO:0000256" key="1">
    <source>
        <dbReference type="ARBA" id="ARBA00004141"/>
    </source>
</evidence>